<dbReference type="AlphaFoldDB" id="A0AAD6UUY1"/>
<feature type="chain" id="PRO_5042156696" evidence="1">
    <location>
        <begin position="28"/>
        <end position="247"/>
    </location>
</feature>
<keyword evidence="1" id="KW-0732">Signal</keyword>
<dbReference type="Proteomes" id="UP001219525">
    <property type="component" value="Unassembled WGS sequence"/>
</dbReference>
<protein>
    <submittedName>
        <fullName evidence="2">Uncharacterized protein</fullName>
    </submittedName>
</protein>
<reference evidence="2" key="1">
    <citation type="submission" date="2023-03" db="EMBL/GenBank/DDBJ databases">
        <title>Massive genome expansion in bonnet fungi (Mycena s.s.) driven by repeated elements and novel gene families across ecological guilds.</title>
        <authorList>
            <consortium name="Lawrence Berkeley National Laboratory"/>
            <person name="Harder C.B."/>
            <person name="Miyauchi S."/>
            <person name="Viragh M."/>
            <person name="Kuo A."/>
            <person name="Thoen E."/>
            <person name="Andreopoulos B."/>
            <person name="Lu D."/>
            <person name="Skrede I."/>
            <person name="Drula E."/>
            <person name="Henrissat B."/>
            <person name="Morin E."/>
            <person name="Kohler A."/>
            <person name="Barry K."/>
            <person name="LaButti K."/>
            <person name="Morin E."/>
            <person name="Salamov A."/>
            <person name="Lipzen A."/>
            <person name="Mereny Z."/>
            <person name="Hegedus B."/>
            <person name="Baldrian P."/>
            <person name="Stursova M."/>
            <person name="Weitz H."/>
            <person name="Taylor A."/>
            <person name="Grigoriev I.V."/>
            <person name="Nagy L.G."/>
            <person name="Martin F."/>
            <person name="Kauserud H."/>
        </authorList>
    </citation>
    <scope>NUCLEOTIDE SEQUENCE</scope>
    <source>
        <strain evidence="2">9144</strain>
    </source>
</reference>
<evidence type="ECO:0000313" key="3">
    <source>
        <dbReference type="Proteomes" id="UP001219525"/>
    </source>
</evidence>
<proteinExistence type="predicted"/>
<comment type="caution">
    <text evidence="2">The sequence shown here is derived from an EMBL/GenBank/DDBJ whole genome shotgun (WGS) entry which is preliminary data.</text>
</comment>
<gene>
    <name evidence="2" type="ORF">GGX14DRAFT_677316</name>
</gene>
<evidence type="ECO:0000256" key="1">
    <source>
        <dbReference type="SAM" id="SignalP"/>
    </source>
</evidence>
<evidence type="ECO:0000313" key="2">
    <source>
        <dbReference type="EMBL" id="KAJ7195237.1"/>
    </source>
</evidence>
<accession>A0AAD6UUY1</accession>
<keyword evidence="3" id="KW-1185">Reference proteome</keyword>
<dbReference type="EMBL" id="JARJCW010000092">
    <property type="protein sequence ID" value="KAJ7195237.1"/>
    <property type="molecule type" value="Genomic_DNA"/>
</dbReference>
<dbReference type="PROSITE" id="PS51257">
    <property type="entry name" value="PROKAR_LIPOPROTEIN"/>
    <property type="match status" value="1"/>
</dbReference>
<organism evidence="2 3">
    <name type="scientific">Mycena pura</name>
    <dbReference type="NCBI Taxonomy" id="153505"/>
    <lineage>
        <taxon>Eukaryota</taxon>
        <taxon>Fungi</taxon>
        <taxon>Dikarya</taxon>
        <taxon>Basidiomycota</taxon>
        <taxon>Agaricomycotina</taxon>
        <taxon>Agaricomycetes</taxon>
        <taxon>Agaricomycetidae</taxon>
        <taxon>Agaricales</taxon>
        <taxon>Marasmiineae</taxon>
        <taxon>Mycenaceae</taxon>
        <taxon>Mycena</taxon>
    </lineage>
</organism>
<name>A0AAD6UUY1_9AGAR</name>
<feature type="signal peptide" evidence="1">
    <location>
        <begin position="1"/>
        <end position="27"/>
    </location>
</feature>
<sequence length="247" mass="26200">MVQHSRQLLFLSLFAACLVSLFAIGFGEPVKRTVETDIATMAAQITGLDSVIDKLSAIGIISPTDAVGVHSAAVALGTTIDLATSDVTVSKRDPPISPKAAGPVDEDDGKSILSSIQGFVPNIQDILTKLANGTAITAIVKFSLQWTMVSHSVAVNGPSFLRLSPRDMPPKLGPCFYPGPERNQHHHTAKEKIPRSLFGGKVANPVGKTHHKQFTQEALMMGLRAAAESDEEPDYGALSGLGDNHEV</sequence>